<dbReference type="InterPro" id="IPR013655">
    <property type="entry name" value="PAS_fold_3"/>
</dbReference>
<dbReference type="SMART" id="SM00086">
    <property type="entry name" value="PAC"/>
    <property type="match status" value="5"/>
</dbReference>
<dbReference type="SUPFAM" id="SSF55874">
    <property type="entry name" value="ATPase domain of HSP90 chaperone/DNA topoisomerase II/histidine kinase"/>
    <property type="match status" value="1"/>
</dbReference>
<dbReference type="PROSITE" id="PS50109">
    <property type="entry name" value="HIS_KIN"/>
    <property type="match status" value="1"/>
</dbReference>
<name>A0A4R0NIZ6_9SPHI</name>
<dbReference type="Pfam" id="PF02518">
    <property type="entry name" value="HATPase_c"/>
    <property type="match status" value="1"/>
</dbReference>
<dbReference type="CDD" id="cd00130">
    <property type="entry name" value="PAS"/>
    <property type="match status" value="6"/>
</dbReference>
<dbReference type="Gene3D" id="1.10.287.130">
    <property type="match status" value="1"/>
</dbReference>
<gene>
    <name evidence="9" type="ORF">EZ444_00860</name>
</gene>
<feature type="domain" description="PAC" evidence="8">
    <location>
        <begin position="774"/>
        <end position="825"/>
    </location>
</feature>
<dbReference type="PANTHER" id="PTHR43304:SF1">
    <property type="entry name" value="PAC DOMAIN-CONTAINING PROTEIN"/>
    <property type="match status" value="1"/>
</dbReference>
<dbReference type="InterPro" id="IPR003661">
    <property type="entry name" value="HisK_dim/P_dom"/>
</dbReference>
<keyword evidence="10" id="KW-1185">Reference proteome</keyword>
<dbReference type="Pfam" id="PF13426">
    <property type="entry name" value="PAS_9"/>
    <property type="match status" value="3"/>
</dbReference>
<dbReference type="Gene3D" id="3.30.565.10">
    <property type="entry name" value="Histidine kinase-like ATPase, C-terminal domain"/>
    <property type="match status" value="1"/>
</dbReference>
<dbReference type="InterPro" id="IPR001610">
    <property type="entry name" value="PAC"/>
</dbReference>
<organism evidence="9 10">
    <name type="scientific">Pedobacter hiemivivus</name>
    <dbReference type="NCBI Taxonomy" id="2530454"/>
    <lineage>
        <taxon>Bacteria</taxon>
        <taxon>Pseudomonadati</taxon>
        <taxon>Bacteroidota</taxon>
        <taxon>Sphingobacteriia</taxon>
        <taxon>Sphingobacteriales</taxon>
        <taxon>Sphingobacteriaceae</taxon>
        <taxon>Pedobacter</taxon>
    </lineage>
</organism>
<dbReference type="Pfam" id="PF00989">
    <property type="entry name" value="PAS"/>
    <property type="match status" value="1"/>
</dbReference>
<dbReference type="InterPro" id="IPR005467">
    <property type="entry name" value="His_kinase_dom"/>
</dbReference>
<dbReference type="Gene3D" id="3.30.450.20">
    <property type="entry name" value="PAS domain"/>
    <property type="match status" value="6"/>
</dbReference>
<comment type="catalytic activity">
    <reaction evidence="1">
        <text>ATP + protein L-histidine = ADP + protein N-phospho-L-histidine.</text>
        <dbReference type="EC" id="2.7.13.3"/>
    </reaction>
</comment>
<keyword evidence="4" id="KW-0808">Transferase</keyword>
<feature type="domain" description="Histidine kinase" evidence="6">
    <location>
        <begin position="843"/>
        <end position="1062"/>
    </location>
</feature>
<evidence type="ECO:0000256" key="1">
    <source>
        <dbReference type="ARBA" id="ARBA00000085"/>
    </source>
</evidence>
<feature type="domain" description="PAC" evidence="8">
    <location>
        <begin position="327"/>
        <end position="381"/>
    </location>
</feature>
<dbReference type="CDD" id="cd00075">
    <property type="entry name" value="HATPase"/>
    <property type="match status" value="1"/>
</dbReference>
<dbReference type="InterPro" id="IPR003594">
    <property type="entry name" value="HATPase_dom"/>
</dbReference>
<dbReference type="NCBIfam" id="TIGR00229">
    <property type="entry name" value="sensory_box"/>
    <property type="match status" value="4"/>
</dbReference>
<dbReference type="AlphaFoldDB" id="A0A4R0NIZ6"/>
<dbReference type="Proteomes" id="UP000291117">
    <property type="component" value="Unassembled WGS sequence"/>
</dbReference>
<evidence type="ECO:0000313" key="10">
    <source>
        <dbReference type="Proteomes" id="UP000291117"/>
    </source>
</evidence>
<dbReference type="InterPro" id="IPR013656">
    <property type="entry name" value="PAS_4"/>
</dbReference>
<dbReference type="SUPFAM" id="SSF47384">
    <property type="entry name" value="Homodimeric domain of signal transducing histidine kinase"/>
    <property type="match status" value="2"/>
</dbReference>
<dbReference type="InterPro" id="IPR036890">
    <property type="entry name" value="HATPase_C_sf"/>
</dbReference>
<feature type="domain" description="PAS" evidence="7">
    <location>
        <begin position="249"/>
        <end position="307"/>
    </location>
</feature>
<evidence type="ECO:0000256" key="2">
    <source>
        <dbReference type="ARBA" id="ARBA00012438"/>
    </source>
</evidence>
<reference evidence="9 10" key="1">
    <citation type="submission" date="2019-02" db="EMBL/GenBank/DDBJ databases">
        <title>Pedobacter sp. RP-3-8 sp. nov., isolated from Arctic soil.</title>
        <authorList>
            <person name="Dahal R.H."/>
        </authorList>
    </citation>
    <scope>NUCLEOTIDE SEQUENCE [LARGE SCALE GENOMIC DNA]</scope>
    <source>
        <strain evidence="9 10">RP-3-8</strain>
    </source>
</reference>
<dbReference type="CDD" id="cd00082">
    <property type="entry name" value="HisKA"/>
    <property type="match status" value="1"/>
</dbReference>
<keyword evidence="5" id="KW-0418">Kinase</keyword>
<evidence type="ECO:0000259" key="6">
    <source>
        <dbReference type="PROSITE" id="PS50109"/>
    </source>
</evidence>
<evidence type="ECO:0000259" key="7">
    <source>
        <dbReference type="PROSITE" id="PS50112"/>
    </source>
</evidence>
<dbReference type="PROSITE" id="PS50112">
    <property type="entry name" value="PAS"/>
    <property type="match status" value="4"/>
</dbReference>
<comment type="caution">
    <text evidence="9">The sequence shown here is derived from an EMBL/GenBank/DDBJ whole genome shotgun (WGS) entry which is preliminary data.</text>
</comment>
<evidence type="ECO:0000256" key="5">
    <source>
        <dbReference type="ARBA" id="ARBA00022777"/>
    </source>
</evidence>
<dbReference type="InterPro" id="IPR004358">
    <property type="entry name" value="Sig_transdc_His_kin-like_C"/>
</dbReference>
<feature type="domain" description="PAC" evidence="8">
    <location>
        <begin position="650"/>
        <end position="702"/>
    </location>
</feature>
<dbReference type="InterPro" id="IPR000700">
    <property type="entry name" value="PAS-assoc_C"/>
</dbReference>
<sequence>MKRKASYYNLFEQSPLPMWVYDVNTYYFLDVNIAATVLYGFSKEEFLTMTIAGIVPAEDLEIAKNIVRENAKTGESYKNTFRHVKKNGELIYVEVESSQIELDDKQARVVLVHDITRRLADQKEVMESMERYNIVSQATSDVIWDYTIRTGQLSWNKGIEEILKYRGIGSITNIDWWKNNIHPEDRERVVIKFDRHLEEGLKRWEAQYRFLCGDGNYKHILDKGYIGLDDKGCAYRMIGAMQDVTKVVEEEHWSKLLESVVINTTDGVVITDTAESGAVIIYVNDALLNMSGFSREELIGKAPDVFHGYNHAQQGLRKIDIAIKNGLSCNVELINYTKNGKPYDVSINICPVTDNTGTITHWVSIQRDITENRNYVKEIEDQNKKLVDIAWMHSHKVRGPLTQIMALVELLKDHSSIEDQSLLHEYLSKSALELDHAISDITKNTEHGAFTMNEKRFYAFMDELPGLCWIADDDNFLRYANKCFFDTLHLSPEIIGKPLEEIFGEEIAKSAQLNNKDVLKSGENKEFHQTVRDRNGHPQYYKTYKFPFKDGEGGMVGAVAFNVTKRIKLEEELYQSEAQFKQAFEHSLVGMALISPQGKWERVNRSLCQMLGYTEHEMKALSIQDLTHPDDLKGSQTILEDLALGKIEEVKYEKRYLHKDGSAIWVIIAATMLYDSAGKALHYVSQIEDITKRKEIENDLVLSEKKYRTIFENVQDVFYQTNQEGIVTEISPSISHHSGYLRTEIIGKPVGDFYYYLQDRERIIEQLRINGAVIDFEVRLKTKDEELRYASVNAKLNVENGVITGTEGSMRDVTRRKFQENALQALNTELTASNEQKNKLFSIIGHDLRNPISGSLQLLDLTLNDFESSSADEVHLYLSMMKTELSNANILLEDLLTWAKSQFNAVSFNPVEIEDLAGLIDKCIQTVSPMAIKKNINIVPCFKGDILLHADIGMLETIIRNLLSNAVKFTGAGGSIGLKAVGNDNGVLFSIKDNGLGIPTHKINELFNKNSSYTTFGTSGEKGTGLGLSLCNDFVLKHGGALWVESEEGVGTTFYFTIPELLKES</sequence>
<dbReference type="InterPro" id="IPR036097">
    <property type="entry name" value="HisK_dim/P_sf"/>
</dbReference>
<dbReference type="EMBL" id="SJSM01000001">
    <property type="protein sequence ID" value="TCC99263.1"/>
    <property type="molecule type" value="Genomic_DNA"/>
</dbReference>
<accession>A0A4R0NIZ6</accession>
<dbReference type="InterPro" id="IPR000014">
    <property type="entry name" value="PAS"/>
</dbReference>
<feature type="domain" description="PAS" evidence="7">
    <location>
        <begin position="3"/>
        <end position="74"/>
    </location>
</feature>
<evidence type="ECO:0000256" key="3">
    <source>
        <dbReference type="ARBA" id="ARBA00022553"/>
    </source>
</evidence>
<proteinExistence type="predicted"/>
<dbReference type="SMART" id="SM00091">
    <property type="entry name" value="PAS"/>
    <property type="match status" value="6"/>
</dbReference>
<dbReference type="SMART" id="SM00388">
    <property type="entry name" value="HisKA"/>
    <property type="match status" value="2"/>
</dbReference>
<dbReference type="PRINTS" id="PR00344">
    <property type="entry name" value="BCTRLSENSOR"/>
</dbReference>
<dbReference type="GO" id="GO:0006355">
    <property type="term" value="P:regulation of DNA-templated transcription"/>
    <property type="evidence" value="ECO:0007669"/>
    <property type="project" value="InterPro"/>
</dbReference>
<evidence type="ECO:0000256" key="4">
    <source>
        <dbReference type="ARBA" id="ARBA00022679"/>
    </source>
</evidence>
<dbReference type="EC" id="2.7.13.3" evidence="2"/>
<dbReference type="OrthoDB" id="1522284at2"/>
<feature type="domain" description="PAS" evidence="7">
    <location>
        <begin position="576"/>
        <end position="646"/>
    </location>
</feature>
<keyword evidence="3" id="KW-0597">Phosphoprotein</keyword>
<dbReference type="GO" id="GO:0000155">
    <property type="term" value="F:phosphorelay sensor kinase activity"/>
    <property type="evidence" value="ECO:0007669"/>
    <property type="project" value="InterPro"/>
</dbReference>
<dbReference type="Pfam" id="PF08447">
    <property type="entry name" value="PAS_3"/>
    <property type="match status" value="1"/>
</dbReference>
<dbReference type="PROSITE" id="PS50113">
    <property type="entry name" value="PAC"/>
    <property type="match status" value="3"/>
</dbReference>
<dbReference type="SUPFAM" id="SSF55785">
    <property type="entry name" value="PYP-like sensor domain (PAS domain)"/>
    <property type="match status" value="6"/>
</dbReference>
<feature type="domain" description="PAS" evidence="7">
    <location>
        <begin position="703"/>
        <end position="768"/>
    </location>
</feature>
<dbReference type="RefSeq" id="WP_131606291.1">
    <property type="nucleotide sequence ID" value="NZ_SJSM01000001.1"/>
</dbReference>
<dbReference type="Pfam" id="PF08448">
    <property type="entry name" value="PAS_4"/>
    <property type="match status" value="1"/>
</dbReference>
<dbReference type="InterPro" id="IPR035965">
    <property type="entry name" value="PAS-like_dom_sf"/>
</dbReference>
<dbReference type="InterPro" id="IPR052162">
    <property type="entry name" value="Sensor_kinase/Photoreceptor"/>
</dbReference>
<protein>
    <recommendedName>
        <fullName evidence="2">histidine kinase</fullName>
        <ecNumber evidence="2">2.7.13.3</ecNumber>
    </recommendedName>
</protein>
<dbReference type="InterPro" id="IPR013767">
    <property type="entry name" value="PAS_fold"/>
</dbReference>
<evidence type="ECO:0000313" key="9">
    <source>
        <dbReference type="EMBL" id="TCC99263.1"/>
    </source>
</evidence>
<dbReference type="PANTHER" id="PTHR43304">
    <property type="entry name" value="PHYTOCHROME-LIKE PROTEIN CPH1"/>
    <property type="match status" value="1"/>
</dbReference>
<dbReference type="SMART" id="SM00387">
    <property type="entry name" value="HATPase_c"/>
    <property type="match status" value="1"/>
</dbReference>
<evidence type="ECO:0000259" key="8">
    <source>
        <dbReference type="PROSITE" id="PS50113"/>
    </source>
</evidence>